<dbReference type="SUPFAM" id="SSF53850">
    <property type="entry name" value="Periplasmic binding protein-like II"/>
    <property type="match status" value="1"/>
</dbReference>
<comment type="caution">
    <text evidence="6">The sequence shown here is derived from an EMBL/GenBank/DDBJ whole genome shotgun (WGS) entry which is preliminary data.</text>
</comment>
<dbReference type="Proteomes" id="UP000235916">
    <property type="component" value="Unassembled WGS sequence"/>
</dbReference>
<evidence type="ECO:0000313" key="7">
    <source>
        <dbReference type="Proteomes" id="UP000235916"/>
    </source>
</evidence>
<reference evidence="6 7" key="1">
    <citation type="submission" date="2018-01" db="EMBL/GenBank/DDBJ databases">
        <title>Draft genome sequence of Paucibacter aquatile CR182 isolated from freshwater of the Nakdong River.</title>
        <authorList>
            <person name="Choi A."/>
            <person name="Chung E.J."/>
        </authorList>
    </citation>
    <scope>NUCLEOTIDE SEQUENCE [LARGE SCALE GENOMIC DNA]</scope>
    <source>
        <strain evidence="6 7">CR182</strain>
    </source>
</reference>
<dbReference type="GO" id="GO:0030288">
    <property type="term" value="C:outer membrane-bounded periplasmic space"/>
    <property type="evidence" value="ECO:0007669"/>
    <property type="project" value="TreeGrafter"/>
</dbReference>
<feature type="domain" description="Solute-binding protein family 3/N-terminal" evidence="5">
    <location>
        <begin position="41"/>
        <end position="273"/>
    </location>
</feature>
<dbReference type="SMART" id="SM00062">
    <property type="entry name" value="PBPb"/>
    <property type="match status" value="1"/>
</dbReference>
<evidence type="ECO:0000259" key="5">
    <source>
        <dbReference type="SMART" id="SM00062"/>
    </source>
</evidence>
<protein>
    <submittedName>
        <fullName evidence="6">Amino acid ABC transporter substrate-binding protein</fullName>
    </submittedName>
</protein>
<feature type="signal peptide" evidence="4">
    <location>
        <begin position="1"/>
        <end position="24"/>
    </location>
</feature>
<keyword evidence="2" id="KW-0813">Transport</keyword>
<name>A0A2N8KTW8_9BURK</name>
<proteinExistence type="inferred from homology"/>
<evidence type="ECO:0000313" key="6">
    <source>
        <dbReference type="EMBL" id="PND36901.1"/>
    </source>
</evidence>
<organism evidence="6 7">
    <name type="scientific">Kinneretia aquatilis</name>
    <dbReference type="NCBI Taxonomy" id="2070761"/>
    <lineage>
        <taxon>Bacteria</taxon>
        <taxon>Pseudomonadati</taxon>
        <taxon>Pseudomonadota</taxon>
        <taxon>Betaproteobacteria</taxon>
        <taxon>Burkholderiales</taxon>
        <taxon>Sphaerotilaceae</taxon>
        <taxon>Roseateles</taxon>
    </lineage>
</organism>
<keyword evidence="7" id="KW-1185">Reference proteome</keyword>
<dbReference type="CDD" id="cd13688">
    <property type="entry name" value="PBP2_GltI_DEBP"/>
    <property type="match status" value="1"/>
</dbReference>
<feature type="chain" id="PRO_5014886322" evidence="4">
    <location>
        <begin position="25"/>
        <end position="306"/>
    </location>
</feature>
<dbReference type="EMBL" id="POSP01000003">
    <property type="protein sequence ID" value="PND36901.1"/>
    <property type="molecule type" value="Genomic_DNA"/>
</dbReference>
<dbReference type="RefSeq" id="WP_102766823.1">
    <property type="nucleotide sequence ID" value="NZ_POSP01000003.1"/>
</dbReference>
<dbReference type="GO" id="GO:0005576">
    <property type="term" value="C:extracellular region"/>
    <property type="evidence" value="ECO:0007669"/>
    <property type="project" value="TreeGrafter"/>
</dbReference>
<dbReference type="PANTHER" id="PTHR30085">
    <property type="entry name" value="AMINO ACID ABC TRANSPORTER PERMEASE"/>
    <property type="match status" value="1"/>
</dbReference>
<evidence type="ECO:0000256" key="2">
    <source>
        <dbReference type="ARBA" id="ARBA00022448"/>
    </source>
</evidence>
<keyword evidence="3 4" id="KW-0732">Signal</keyword>
<gene>
    <name evidence="6" type="ORF">C1O66_04665</name>
</gene>
<dbReference type="Pfam" id="PF00497">
    <property type="entry name" value="SBP_bac_3"/>
    <property type="match status" value="1"/>
</dbReference>
<dbReference type="InterPro" id="IPR001638">
    <property type="entry name" value="Solute-binding_3/MltF_N"/>
</dbReference>
<dbReference type="PANTHER" id="PTHR30085:SF2">
    <property type="entry name" value="GLUTAMATE_ASPARTATE IMPORT SOLUTE-BINDING PROTEIN"/>
    <property type="match status" value="1"/>
</dbReference>
<dbReference type="InterPro" id="IPR051455">
    <property type="entry name" value="Bact_solute-bind_prot3"/>
</dbReference>
<accession>A0A2N8KTW8</accession>
<comment type="similarity">
    <text evidence="1">Belongs to the bacterial solute-binding protein 3 family.</text>
</comment>
<dbReference type="AlphaFoldDB" id="A0A2N8KTW8"/>
<sequence>MFNTCFRSFALLLLIGLSLLTARAAEPLSSPTLRKIRDTGVIVLGYRVASAPFSYLDADLKPVGYSIELCERVVQAVRERLQLPELEAKMVSVSSATRMPMVANGAVDLECGITTHTAERQRIQAFSLTTFVAETRLLSKRQQPIRSVEDLRGQPVASTIATTSIQFLHQLNQTRELDMKILVGQDDKDAFRLLQTGRAVAYAMDDVLLRTWLAGSGRPQDYLISEASFSIEPYALGLAQGDPGFKQLVDEVLRALFRSGEIRRIYQRWFESPLPGSGLNLRLPMSPAFQRLIEQPSDSPDPAHYR</sequence>
<dbReference type="OrthoDB" id="7240770at2"/>
<evidence type="ECO:0000256" key="1">
    <source>
        <dbReference type="ARBA" id="ARBA00010333"/>
    </source>
</evidence>
<dbReference type="GO" id="GO:0006865">
    <property type="term" value="P:amino acid transport"/>
    <property type="evidence" value="ECO:0007669"/>
    <property type="project" value="TreeGrafter"/>
</dbReference>
<evidence type="ECO:0000256" key="3">
    <source>
        <dbReference type="ARBA" id="ARBA00022729"/>
    </source>
</evidence>
<dbReference type="Gene3D" id="3.40.190.10">
    <property type="entry name" value="Periplasmic binding protein-like II"/>
    <property type="match status" value="2"/>
</dbReference>
<evidence type="ECO:0000256" key="4">
    <source>
        <dbReference type="SAM" id="SignalP"/>
    </source>
</evidence>